<dbReference type="InterPro" id="IPR026791">
    <property type="entry name" value="DOCK"/>
</dbReference>
<proteinExistence type="inferred from homology"/>
<dbReference type="GO" id="GO:0005085">
    <property type="term" value="F:guanyl-nucleotide exchange factor activity"/>
    <property type="evidence" value="ECO:0007669"/>
    <property type="project" value="UniProtKB-KW"/>
</dbReference>
<dbReference type="InterPro" id="IPR035892">
    <property type="entry name" value="C2_domain_sf"/>
</dbReference>
<dbReference type="InterPro" id="IPR043162">
    <property type="entry name" value="DOCK_C_lobe_C"/>
</dbReference>
<dbReference type="InterPro" id="IPR027357">
    <property type="entry name" value="DOCKER_dom"/>
</dbReference>
<feature type="compositionally biased region" description="Low complexity" evidence="4">
    <location>
        <begin position="238"/>
        <end position="249"/>
    </location>
</feature>
<dbReference type="Gene3D" id="1.20.58.740">
    <property type="match status" value="1"/>
</dbReference>
<dbReference type="RefSeq" id="XP_004345213.2">
    <property type="nucleotide sequence ID" value="XM_004345163.2"/>
</dbReference>
<evidence type="ECO:0000259" key="6">
    <source>
        <dbReference type="PROSITE" id="PS51651"/>
    </source>
</evidence>
<name>A0A0D2WU43_CAPO3</name>
<sequence length="2013" mass="225748">MSDVRAFAKRINKNMTPGEVRSEVSSISESQRQSVMMQKTAASPAPASDDRSSTSGSIMSSGSTPSSVAASTTASAFSTNPLAASSTTSSSLVEVNFEGILAQRQKEVDADKLKSILVVPSDDIVVETRPREFRTVHSPVPAGYDEKAADPVLVACVNSYVSDWNVVNFQNAFNSRRTERADEGSVVLAERTFEVDERDKISSAPSSTGPATSGNSGASTPTLSLTDDMDAILRAGRSSSPAVSNSSPRPGDRNSKVNNSADIIRAEFARLESDGTQPELLKYTVGETDKQNTRARQLDRNRLFVVQQELDPQLERSRYSGDRPEAEPFYERFGTRFVVTPKELSFKLEDIEPFFVSIALYDAQERRKISETFHFELSKDEVKSLVPAFAGPREPTAEARKALFSVTAPHQDIYLVVRIEKILQGDINETSEPYITISDKNTLKAKQSVQDDAKRLGAYRMPWAWSATPLFNSKGELDAAEDLAIRLLFRQEGDKLSEDDLFRYLVEFRKGTVQKKLKAIPGSIIFTAATVDDLPPSVLTTSLIAVAPMFKLNAAELIREVEEFPVHPALVANATYTHHLYVYPSSLNFNNRGATVKARNLACKVELYASDSMTATPLKCIYGKPPGPALVTSSTTAVTYHNKSPDWYEEIKVSLPTKLTEHHHLLFSFYHVSCQPPKKPGTVEPVDTLVGQAFLPLLRLDGRINVCVESIIPVAATLAPNYLADSPDIKWVDGKRTLFKLSTRLVSTVSTQSNELHSFLALSRQPAVADEAVLTSVKQLLKATDADVVQFTSVLLTQLFSILVRPTASENLSRETFRALVHIVNVSHKDAVGLTRNPTLHSFVQFMFENPTNTKKYVFDEIIRLWITFIKENEPSMTDLLKHAWFFFEHAWFFFDVVVKSMVQFLASQKALSKPRADRLPAALSNNIRALLELLTFEIQKRSKSGHTIGKRLNQSVAYFLRDALAFYDRGFILSLVQRHLNETAPNDAEVLLEFKLEFIRILCNYEHYVALNLPLMPKAYNERMLMLTEEYRERHILSGILLNELSLMLEHTEKTLRKRAITTVRDLLAKLDSDERYADAECRARIAALHFPLIHIVLENVKRLATSDNIVDREGVADGTATVRTLTEAQAKELKDGGTIRGTNNATMSVVTGGTFGVAAGSAAVPSDVLDFEETRDLLVCFLHILRDANPELVRFWWKCNKDFPNRILSFFEVLEKSVCVFEYVGKRRLGLRASSTPTTVGASDAKRMLEETYSSLSSRSVQQRSVRSRPQIDNPTLSPGPQRDNSLRRFGQSMQSKRIASDYKLARDVERDARVEGNLSCEVCLTVLDVAEDFVLSSLDGSGGDDNSSEISEVVFKLLMAFLRTNQDRAMYLHIFASLRSFLFKFPELFFQGVTDFCAELVGEVLKLCNSQFAATRTQATAFLYLMMKKNYQFTSNTFSRVKVQATIALSRLVGSGIKINDVFLQRALATCGEYAAQDKEMTASTFAEQVKDLSARLYTILRDTVKMKMHEKDSDMLIDLQYRLAKGYANSPDLRVTWLENMANFHFEKKNWAEAAQCYIHTAALVSEYMHMIEYKKGMPAGCAAFQGVSPNIAEETAVSEDAQSADEEGICESKSFSEAGLVALLEKSISFLKKAEYYETVNEMYKLLLPILEKNRSFEKLAEHHGKLQDIFQLIVGVMQSGKRILGSYYRVGFYGEKFGEQNGKEYIYKEPKITPLAEISLRLQTVYKERFGERNFELITDSVDVDVSKLDPLKAYIQLTYVEPYFTEYELKERVTSFERSNNINRFIYDTPFTESGKARGSIEDQRKRKTILTTEAFFPYLKKRLLIVDRQTVVLTPIEVAIEEIQSKTMELANTVQTKPPNLKMLQLQLQGSVSVTVNSGPLEMANVFLGRLVKDMPTKHVRRLKQQFREFIKYCGQALNMNAELIKPDQVEYQKDLAAKYKDLKAKLAPFLVVDKAAHQNSNPDGDSLDDSTEPSLGQINKVLEIIGSKTPDASRLLSPSGRTPV</sequence>
<dbReference type="CDD" id="cd11695">
    <property type="entry name" value="DHR2_DOCK_C"/>
    <property type="match status" value="1"/>
</dbReference>
<dbReference type="eggNOG" id="KOG1997">
    <property type="taxonomic scope" value="Eukaryota"/>
</dbReference>
<dbReference type="Proteomes" id="UP000008743">
    <property type="component" value="Unassembled WGS sequence"/>
</dbReference>
<comment type="similarity">
    <text evidence="3">Belongs to the DOCK family.</text>
</comment>
<reference evidence="8" key="1">
    <citation type="submission" date="2011-02" db="EMBL/GenBank/DDBJ databases">
        <title>The Genome Sequence of Capsaspora owczarzaki ATCC 30864.</title>
        <authorList>
            <person name="Russ C."/>
            <person name="Cuomo C."/>
            <person name="Burger G."/>
            <person name="Gray M.W."/>
            <person name="Holland P.W.H."/>
            <person name="King N."/>
            <person name="Lang F.B.F."/>
            <person name="Roger A.J."/>
            <person name="Ruiz-Trillo I."/>
            <person name="Young S.K."/>
            <person name="Zeng Q."/>
            <person name="Gargeya S."/>
            <person name="Alvarado L."/>
            <person name="Berlin A."/>
            <person name="Chapman S.B."/>
            <person name="Chen Z."/>
            <person name="Freedman E."/>
            <person name="Gellesch M."/>
            <person name="Goldberg J."/>
            <person name="Griggs A."/>
            <person name="Gujja S."/>
            <person name="Heilman E."/>
            <person name="Heiman D."/>
            <person name="Howarth C."/>
            <person name="Mehta T."/>
            <person name="Neiman D."/>
            <person name="Pearson M."/>
            <person name="Roberts A."/>
            <person name="Saif S."/>
            <person name="Shea T."/>
            <person name="Shenoy N."/>
            <person name="Sisk P."/>
            <person name="Stolte C."/>
            <person name="Sykes S."/>
            <person name="White J."/>
            <person name="Yandava C."/>
            <person name="Haas B."/>
            <person name="Nusbaum C."/>
            <person name="Birren B."/>
        </authorList>
    </citation>
    <scope>NUCLEOTIDE SEQUENCE</scope>
    <source>
        <strain evidence="8">ATCC 30864</strain>
    </source>
</reference>
<dbReference type="InterPro" id="IPR021816">
    <property type="entry name" value="DOCK_C/D_N"/>
</dbReference>
<dbReference type="PANTHER" id="PTHR23317">
    <property type="entry name" value="DEDICATOR OF CYTOKINESIS DOCK"/>
    <property type="match status" value="1"/>
</dbReference>
<dbReference type="InterPro" id="IPR046770">
    <property type="entry name" value="DOCKER_Lobe_B"/>
</dbReference>
<dbReference type="FunFam" id="1.25.40.410:FF:000002">
    <property type="entry name" value="Dedicator of cytokinesis protein 7"/>
    <property type="match status" value="1"/>
</dbReference>
<organism evidence="7 8">
    <name type="scientific">Capsaspora owczarzaki (strain ATCC 30864)</name>
    <dbReference type="NCBI Taxonomy" id="595528"/>
    <lineage>
        <taxon>Eukaryota</taxon>
        <taxon>Filasterea</taxon>
        <taxon>Capsaspora</taxon>
    </lineage>
</organism>
<protein>
    <submittedName>
        <fullName evidence="7">Dock7 protein</fullName>
    </submittedName>
</protein>
<keyword evidence="1" id="KW-0597">Phosphoprotein</keyword>
<dbReference type="InParanoid" id="A0A0D2WU43"/>
<evidence type="ECO:0000259" key="5">
    <source>
        <dbReference type="PROSITE" id="PS51650"/>
    </source>
</evidence>
<feature type="domain" description="DOCKER" evidence="6">
    <location>
        <begin position="1529"/>
        <end position="1964"/>
    </location>
</feature>
<dbReference type="GO" id="GO:0007264">
    <property type="term" value="P:small GTPase-mediated signal transduction"/>
    <property type="evidence" value="ECO:0007669"/>
    <property type="project" value="InterPro"/>
</dbReference>
<dbReference type="InterPro" id="IPR046773">
    <property type="entry name" value="DOCKER_Lobe_C"/>
</dbReference>
<evidence type="ECO:0000256" key="2">
    <source>
        <dbReference type="ARBA" id="ARBA00022658"/>
    </source>
</evidence>
<feature type="region of interest" description="Disordered" evidence="4">
    <location>
        <begin position="237"/>
        <end position="259"/>
    </location>
</feature>
<feature type="domain" description="C2 DOCK-type" evidence="5">
    <location>
        <begin position="577"/>
        <end position="746"/>
    </location>
</feature>
<dbReference type="PANTHER" id="PTHR23317:SF26">
    <property type="entry name" value="ZIZIMIN, ISOFORM K"/>
    <property type="match status" value="1"/>
</dbReference>
<dbReference type="Pfam" id="PF20421">
    <property type="entry name" value="DHR-2_Lobe_C"/>
    <property type="match status" value="1"/>
</dbReference>
<evidence type="ECO:0000256" key="4">
    <source>
        <dbReference type="SAM" id="MobiDB-lite"/>
    </source>
</evidence>
<dbReference type="PROSITE" id="PS51651">
    <property type="entry name" value="DOCKER"/>
    <property type="match status" value="1"/>
</dbReference>
<feature type="region of interest" description="Disordered" evidence="4">
    <location>
        <begin position="1255"/>
        <end position="1297"/>
    </location>
</feature>
<dbReference type="InterPro" id="IPR043161">
    <property type="entry name" value="DOCK_C_lobe_A"/>
</dbReference>
<feature type="region of interest" description="Disordered" evidence="4">
    <location>
        <begin position="197"/>
        <end position="224"/>
    </location>
</feature>
<feature type="compositionally biased region" description="Low complexity" evidence="4">
    <location>
        <begin position="202"/>
        <end position="214"/>
    </location>
</feature>
<dbReference type="Pfam" id="PF14429">
    <property type="entry name" value="DOCK-C2"/>
    <property type="match status" value="1"/>
</dbReference>
<dbReference type="STRING" id="595528.A0A0D2WU43"/>
<evidence type="ECO:0000256" key="3">
    <source>
        <dbReference type="PROSITE-ProRule" id="PRU00983"/>
    </source>
</evidence>
<dbReference type="Gene3D" id="1.25.40.410">
    <property type="match status" value="1"/>
</dbReference>
<dbReference type="Gene3D" id="2.60.40.150">
    <property type="entry name" value="C2 domain"/>
    <property type="match status" value="1"/>
</dbReference>
<evidence type="ECO:0000256" key="1">
    <source>
        <dbReference type="ARBA" id="ARBA00022553"/>
    </source>
</evidence>
<evidence type="ECO:0000313" key="7">
    <source>
        <dbReference type="EMBL" id="KJE96095.1"/>
    </source>
</evidence>
<dbReference type="InterPro" id="IPR016024">
    <property type="entry name" value="ARM-type_fold"/>
</dbReference>
<dbReference type="Pfam" id="PF06920">
    <property type="entry name" value="DHR-2_Lobe_A"/>
    <property type="match status" value="1"/>
</dbReference>
<keyword evidence="8" id="KW-1185">Reference proteome</keyword>
<dbReference type="PROSITE" id="PS51650">
    <property type="entry name" value="C2_DOCK"/>
    <property type="match status" value="1"/>
</dbReference>
<dbReference type="EMBL" id="KE346370">
    <property type="protein sequence ID" value="KJE96095.1"/>
    <property type="molecule type" value="Genomic_DNA"/>
</dbReference>
<gene>
    <name evidence="7" type="ORF">CAOG_006464</name>
</gene>
<feature type="region of interest" description="Disordered" evidence="4">
    <location>
        <begin position="1"/>
        <end position="69"/>
    </location>
</feature>
<evidence type="ECO:0000313" key="8">
    <source>
        <dbReference type="Proteomes" id="UP000008743"/>
    </source>
</evidence>
<feature type="compositionally biased region" description="Low complexity" evidence="4">
    <location>
        <begin position="23"/>
        <end position="69"/>
    </location>
</feature>
<feature type="compositionally biased region" description="Polar residues" evidence="4">
    <location>
        <begin position="215"/>
        <end position="224"/>
    </location>
</feature>
<accession>A0A0D2WU43</accession>
<dbReference type="Pfam" id="PF11878">
    <property type="entry name" value="DOCK_C-D_N"/>
    <property type="match status" value="1"/>
</dbReference>
<dbReference type="Pfam" id="PF20422">
    <property type="entry name" value="DHR-2_Lobe_B"/>
    <property type="match status" value="1"/>
</dbReference>
<feature type="compositionally biased region" description="Low complexity" evidence="4">
    <location>
        <begin position="1256"/>
        <end position="1271"/>
    </location>
</feature>
<dbReference type="SUPFAM" id="SSF48371">
    <property type="entry name" value="ARM repeat"/>
    <property type="match status" value="1"/>
</dbReference>
<dbReference type="PhylomeDB" id="A0A0D2WU43"/>
<keyword evidence="2" id="KW-0344">Guanine-nucleotide releasing factor</keyword>
<dbReference type="InterPro" id="IPR027007">
    <property type="entry name" value="C2_DOCK-type_domain"/>
</dbReference>
<dbReference type="OrthoDB" id="47328at2759"/>
<dbReference type="InterPro" id="IPR046769">
    <property type="entry name" value="DOCKER_Lobe_A"/>
</dbReference>